<reference evidence="6" key="1">
    <citation type="submission" date="2021-02" db="EMBL/GenBank/DDBJ databases">
        <authorList>
            <person name="Nowell W R."/>
        </authorList>
    </citation>
    <scope>NUCLEOTIDE SEQUENCE</scope>
</reference>
<dbReference type="Gene3D" id="2.30.29.30">
    <property type="entry name" value="Pleckstrin-homology domain (PH domain)/Phosphotyrosine-binding domain (PTB)"/>
    <property type="match status" value="1"/>
</dbReference>
<dbReference type="PROSITE" id="PS50081">
    <property type="entry name" value="ZF_DAG_PE_2"/>
    <property type="match status" value="1"/>
</dbReference>
<evidence type="ECO:0000256" key="3">
    <source>
        <dbReference type="ARBA" id="ARBA00022833"/>
    </source>
</evidence>
<comment type="caution">
    <text evidence="6">The sequence shown here is derived from an EMBL/GenBank/DDBJ whole genome shotgun (WGS) entry which is preliminary data.</text>
</comment>
<proteinExistence type="predicted"/>
<dbReference type="Proteomes" id="UP000663866">
    <property type="component" value="Unassembled WGS sequence"/>
</dbReference>
<dbReference type="InterPro" id="IPR002219">
    <property type="entry name" value="PKC_DAG/PE"/>
</dbReference>
<accession>A0A819K4M5</accession>
<organism evidence="6 8">
    <name type="scientific">Rotaria magnacalcarata</name>
    <dbReference type="NCBI Taxonomy" id="392030"/>
    <lineage>
        <taxon>Eukaryota</taxon>
        <taxon>Metazoa</taxon>
        <taxon>Spiralia</taxon>
        <taxon>Gnathifera</taxon>
        <taxon>Rotifera</taxon>
        <taxon>Eurotatoria</taxon>
        <taxon>Bdelloidea</taxon>
        <taxon>Philodinida</taxon>
        <taxon>Philodinidae</taxon>
        <taxon>Rotaria</taxon>
    </lineage>
</organism>
<evidence type="ECO:0000259" key="5">
    <source>
        <dbReference type="PROSITE" id="PS50081"/>
    </source>
</evidence>
<evidence type="ECO:0000256" key="2">
    <source>
        <dbReference type="ARBA" id="ARBA00022723"/>
    </source>
</evidence>
<protein>
    <recommendedName>
        <fullName evidence="5">Phorbol-ester/DAG-type domain-containing protein</fullName>
    </recommendedName>
</protein>
<feature type="region of interest" description="Disordered" evidence="4">
    <location>
        <begin position="156"/>
        <end position="210"/>
    </location>
</feature>
<dbReference type="SUPFAM" id="SSF57889">
    <property type="entry name" value="Cysteine-rich domain"/>
    <property type="match status" value="1"/>
</dbReference>
<dbReference type="EMBL" id="CAJOBI010006378">
    <property type="protein sequence ID" value="CAF4058869.1"/>
    <property type="molecule type" value="Genomic_DNA"/>
</dbReference>
<feature type="domain" description="Phorbol-ester/DAG-type" evidence="5">
    <location>
        <begin position="66"/>
        <end position="121"/>
    </location>
</feature>
<keyword evidence="1" id="KW-0597">Phosphoprotein</keyword>
<dbReference type="InterPro" id="IPR046349">
    <property type="entry name" value="C1-like_sf"/>
</dbReference>
<name>A0A819K4M5_9BILA</name>
<evidence type="ECO:0000256" key="1">
    <source>
        <dbReference type="ARBA" id="ARBA00022553"/>
    </source>
</evidence>
<evidence type="ECO:0000313" key="8">
    <source>
        <dbReference type="Proteomes" id="UP000663866"/>
    </source>
</evidence>
<sequence length="210" mass="23815">KLYHVRAVTQGDVLRVDPNMIPKIFQVLYDSEGQALLNNSTSTMSNSMIHPQEQDRHSGETIEYKGHSFVIVAYRMPTQCETCNRPCYNVFTPPPCLECTRCHVRCHKQHYDDREEFMLPCRVNDKLSVKELLVMCTSENEQKQWIAKLSKKIPKRGIVSQHDHTPSSRTSTTSFRSPNTSISSSASNLFGNNAGQTPKQKSSTLPARAK</sequence>
<dbReference type="EMBL" id="CAJOBG010001594">
    <property type="protein sequence ID" value="CAF3942774.1"/>
    <property type="molecule type" value="Genomic_DNA"/>
</dbReference>
<dbReference type="CDD" id="cd20813">
    <property type="entry name" value="C1_ROCK"/>
    <property type="match status" value="1"/>
</dbReference>
<feature type="compositionally biased region" description="Low complexity" evidence="4">
    <location>
        <begin position="167"/>
        <end position="187"/>
    </location>
</feature>
<keyword evidence="8" id="KW-1185">Reference proteome</keyword>
<dbReference type="AlphaFoldDB" id="A0A819K4M5"/>
<feature type="compositionally biased region" description="Polar residues" evidence="4">
    <location>
        <begin position="188"/>
        <end position="210"/>
    </location>
</feature>
<keyword evidence="2" id="KW-0479">Metal-binding</keyword>
<dbReference type="Gene3D" id="3.30.60.20">
    <property type="match status" value="1"/>
</dbReference>
<dbReference type="GO" id="GO:0046872">
    <property type="term" value="F:metal ion binding"/>
    <property type="evidence" value="ECO:0007669"/>
    <property type="project" value="UniProtKB-KW"/>
</dbReference>
<feature type="non-terminal residue" evidence="6">
    <location>
        <position position="210"/>
    </location>
</feature>
<evidence type="ECO:0000313" key="6">
    <source>
        <dbReference type="EMBL" id="CAF3942774.1"/>
    </source>
</evidence>
<keyword evidence="3" id="KW-0862">Zinc</keyword>
<dbReference type="Proteomes" id="UP000676336">
    <property type="component" value="Unassembled WGS sequence"/>
</dbReference>
<evidence type="ECO:0000256" key="4">
    <source>
        <dbReference type="SAM" id="MobiDB-lite"/>
    </source>
</evidence>
<evidence type="ECO:0000313" key="7">
    <source>
        <dbReference type="EMBL" id="CAF4058869.1"/>
    </source>
</evidence>
<dbReference type="InterPro" id="IPR011993">
    <property type="entry name" value="PH-like_dom_sf"/>
</dbReference>
<gene>
    <name evidence="6" type="ORF">OVN521_LOCUS11777</name>
    <name evidence="7" type="ORF">SMN809_LOCUS15068</name>
</gene>